<dbReference type="RefSeq" id="WP_170012741.1">
    <property type="nucleotide sequence ID" value="NZ_JABCRE010000003.1"/>
</dbReference>
<evidence type="ECO:0000259" key="1">
    <source>
        <dbReference type="Pfam" id="PF09836"/>
    </source>
</evidence>
<protein>
    <submittedName>
        <fullName evidence="2">DUF2063 domain-containing protein</fullName>
    </submittedName>
</protein>
<sequence>MIAANSLGERQQEFMAQVLDDEHPLPAGWTDRHAAGMDIYRNAYRARLVDALRDTYERTAKWAGEDAFRQAAAHHLINRPPNSWTLDDAGDGFPETLRELFTGDPEVAELGWLEWAMHRAFVAADAVPMVAEDLGKLAATFAEEDWGNMQLTFLPGTDQRLVRHDVGALWRALAGEEELAAEDRPEVISAQPMHLVVWREGVKPVFMQVSDAEGRALQMMRNGSTYGAMCAYLVESLGEEEAIAESGAMLGRWLHNGLIAAITK</sequence>
<dbReference type="InterPro" id="IPR018640">
    <property type="entry name" value="DUF2063"/>
</dbReference>
<dbReference type="Proteomes" id="UP000561181">
    <property type="component" value="Unassembled WGS sequence"/>
</dbReference>
<gene>
    <name evidence="2" type="ORF">HKD42_09370</name>
</gene>
<dbReference type="Pfam" id="PF09836">
    <property type="entry name" value="DUF2063"/>
    <property type="match status" value="1"/>
</dbReference>
<reference evidence="2 3" key="1">
    <citation type="submission" date="2020-04" db="EMBL/GenBank/DDBJ databases">
        <authorList>
            <person name="Liu A."/>
        </authorList>
    </citation>
    <scope>NUCLEOTIDE SEQUENCE [LARGE SCALE GENOMIC DNA]</scope>
    <source>
        <strain evidence="2 3">RZ02</strain>
    </source>
</reference>
<name>A0A848QNS7_9SPHN</name>
<accession>A0A848QNS7</accession>
<dbReference type="AlphaFoldDB" id="A0A848QNS7"/>
<keyword evidence="3" id="KW-1185">Reference proteome</keyword>
<evidence type="ECO:0000313" key="3">
    <source>
        <dbReference type="Proteomes" id="UP000561181"/>
    </source>
</evidence>
<dbReference type="EMBL" id="JABCRE010000003">
    <property type="protein sequence ID" value="NMW32267.1"/>
    <property type="molecule type" value="Genomic_DNA"/>
</dbReference>
<feature type="domain" description="Putative DNA-binding" evidence="1">
    <location>
        <begin position="10"/>
        <end position="95"/>
    </location>
</feature>
<organism evidence="2 3">
    <name type="scientific">Pontixanthobacter rizhaonensis</name>
    <dbReference type="NCBI Taxonomy" id="2730337"/>
    <lineage>
        <taxon>Bacteria</taxon>
        <taxon>Pseudomonadati</taxon>
        <taxon>Pseudomonadota</taxon>
        <taxon>Alphaproteobacteria</taxon>
        <taxon>Sphingomonadales</taxon>
        <taxon>Erythrobacteraceae</taxon>
        <taxon>Pontixanthobacter</taxon>
    </lineage>
</organism>
<evidence type="ECO:0000313" key="2">
    <source>
        <dbReference type="EMBL" id="NMW32267.1"/>
    </source>
</evidence>
<proteinExistence type="predicted"/>
<comment type="caution">
    <text evidence="2">The sequence shown here is derived from an EMBL/GenBank/DDBJ whole genome shotgun (WGS) entry which is preliminary data.</text>
</comment>